<feature type="binding site" evidence="13">
    <location>
        <position position="353"/>
    </location>
    <ligand>
        <name>NAD(+)</name>
        <dbReference type="ChEBI" id="CHEBI:57540"/>
    </ligand>
</feature>
<proteinExistence type="inferred from homology"/>
<dbReference type="InterPro" id="IPR013839">
    <property type="entry name" value="DNAligase_adenylation"/>
</dbReference>
<keyword evidence="5 13" id="KW-0479">Metal-binding</keyword>
<feature type="binding site" evidence="13">
    <location>
        <begin position="62"/>
        <end position="66"/>
    </location>
    <ligand>
        <name>NAD(+)</name>
        <dbReference type="ChEBI" id="CHEBI:57540"/>
    </ligand>
</feature>
<evidence type="ECO:0000256" key="6">
    <source>
        <dbReference type="ARBA" id="ARBA00022763"/>
    </source>
</evidence>
<dbReference type="Proteomes" id="UP001164706">
    <property type="component" value="Chromosome"/>
</dbReference>
<dbReference type="GO" id="GO:0046872">
    <property type="term" value="F:metal ion binding"/>
    <property type="evidence" value="ECO:0007669"/>
    <property type="project" value="UniProtKB-KW"/>
</dbReference>
<keyword evidence="3 13" id="KW-0436">Ligase</keyword>
<evidence type="ECO:0000256" key="11">
    <source>
        <dbReference type="ARBA" id="ARBA00034005"/>
    </source>
</evidence>
<dbReference type="GO" id="GO:0003911">
    <property type="term" value="F:DNA ligase (NAD+) activity"/>
    <property type="evidence" value="ECO:0007669"/>
    <property type="project" value="UniProtKB-UniRule"/>
</dbReference>
<dbReference type="SUPFAM" id="SSF56091">
    <property type="entry name" value="DNA ligase/mRNA capping enzyme, catalytic domain"/>
    <property type="match status" value="1"/>
</dbReference>
<dbReference type="Gene3D" id="2.40.50.140">
    <property type="entry name" value="Nucleic acid-binding proteins"/>
    <property type="match status" value="1"/>
</dbReference>
<dbReference type="Pfam" id="PF12826">
    <property type="entry name" value="HHH_2"/>
    <property type="match status" value="1"/>
</dbReference>
<feature type="binding site" evidence="13">
    <location>
        <begin position="112"/>
        <end position="113"/>
    </location>
    <ligand>
        <name>NAD(+)</name>
        <dbReference type="ChEBI" id="CHEBI:57540"/>
    </ligand>
</feature>
<dbReference type="InterPro" id="IPR012340">
    <property type="entry name" value="NA-bd_OB-fold"/>
</dbReference>
<feature type="active site" description="N6-AMP-lysine intermediate" evidence="13">
    <location>
        <position position="144"/>
    </location>
</feature>
<comment type="function">
    <text evidence="13">DNA ligase that catalyzes the formation of phosphodiester linkages between 5'-phosphoryl and 3'-hydroxyl groups in double-stranded DNA using NAD as a coenzyme and as the energy source for the reaction. It is essential for DNA replication and repair of damaged DNA.</text>
</comment>
<dbReference type="SMART" id="SM00532">
    <property type="entry name" value="LIGANc"/>
    <property type="match status" value="1"/>
</dbReference>
<keyword evidence="7 13" id="KW-0862">Zinc</keyword>
<feature type="region of interest" description="Disordered" evidence="14">
    <location>
        <begin position="226"/>
        <end position="247"/>
    </location>
</feature>
<dbReference type="CDD" id="cd17748">
    <property type="entry name" value="BRCT_DNA_ligase_like"/>
    <property type="match status" value="1"/>
</dbReference>
<evidence type="ECO:0000256" key="7">
    <source>
        <dbReference type="ARBA" id="ARBA00022833"/>
    </source>
</evidence>
<comment type="similarity">
    <text evidence="12 13">Belongs to the NAD-dependent DNA ligase family. LigA subfamily.</text>
</comment>
<organism evidence="16 17">
    <name type="scientific">Microcella daejeonensis</name>
    <dbReference type="NCBI Taxonomy" id="2994971"/>
    <lineage>
        <taxon>Bacteria</taxon>
        <taxon>Bacillati</taxon>
        <taxon>Actinomycetota</taxon>
        <taxon>Actinomycetes</taxon>
        <taxon>Micrococcales</taxon>
        <taxon>Microbacteriaceae</taxon>
        <taxon>Microcella</taxon>
    </lineage>
</organism>
<dbReference type="GO" id="GO:0006281">
    <property type="term" value="P:DNA repair"/>
    <property type="evidence" value="ECO:0007669"/>
    <property type="project" value="UniProtKB-KW"/>
</dbReference>
<evidence type="ECO:0000256" key="14">
    <source>
        <dbReference type="SAM" id="MobiDB-lite"/>
    </source>
</evidence>
<dbReference type="PANTHER" id="PTHR23389:SF9">
    <property type="entry name" value="DNA LIGASE"/>
    <property type="match status" value="1"/>
</dbReference>
<dbReference type="Pfam" id="PF03120">
    <property type="entry name" value="OB_DNA_ligase"/>
    <property type="match status" value="1"/>
</dbReference>
<dbReference type="AlphaFoldDB" id="A0A9E8MJJ8"/>
<feature type="domain" description="BRCT" evidence="15">
    <location>
        <begin position="681"/>
        <end position="749"/>
    </location>
</feature>
<keyword evidence="13" id="KW-0464">Manganese</keyword>
<dbReference type="SUPFAM" id="SSF47781">
    <property type="entry name" value="RuvA domain 2-like"/>
    <property type="match status" value="1"/>
</dbReference>
<feature type="binding site" evidence="13">
    <location>
        <position position="165"/>
    </location>
    <ligand>
        <name>NAD(+)</name>
        <dbReference type="ChEBI" id="CHEBI:57540"/>
    </ligand>
</feature>
<evidence type="ECO:0000256" key="8">
    <source>
        <dbReference type="ARBA" id="ARBA00022842"/>
    </source>
</evidence>
<dbReference type="HAMAP" id="MF_01588">
    <property type="entry name" value="DNA_ligase_A"/>
    <property type="match status" value="1"/>
</dbReference>
<keyword evidence="8 13" id="KW-0460">Magnesium</keyword>
<dbReference type="InterPro" id="IPR036420">
    <property type="entry name" value="BRCT_dom_sf"/>
</dbReference>
<feature type="binding site" evidence="13">
    <location>
        <position position="450"/>
    </location>
    <ligand>
        <name>Zn(2+)</name>
        <dbReference type="ChEBI" id="CHEBI:29105"/>
    </ligand>
</feature>
<dbReference type="GO" id="GO:0006260">
    <property type="term" value="P:DNA replication"/>
    <property type="evidence" value="ECO:0007669"/>
    <property type="project" value="UniProtKB-KW"/>
</dbReference>
<keyword evidence="17" id="KW-1185">Reference proteome</keyword>
<dbReference type="EC" id="6.5.1.2" evidence="1 13"/>
<evidence type="ECO:0000256" key="12">
    <source>
        <dbReference type="ARBA" id="ARBA00060881"/>
    </source>
</evidence>
<evidence type="ECO:0000313" key="17">
    <source>
        <dbReference type="Proteomes" id="UP001164706"/>
    </source>
</evidence>
<dbReference type="Gene3D" id="1.10.150.20">
    <property type="entry name" value="5' to 3' exonuclease, C-terminal subdomain"/>
    <property type="match status" value="2"/>
</dbReference>
<dbReference type="Pfam" id="PF01653">
    <property type="entry name" value="DNA_ligase_aden"/>
    <property type="match status" value="1"/>
</dbReference>
<dbReference type="EMBL" id="CP113089">
    <property type="protein sequence ID" value="WAB80726.1"/>
    <property type="molecule type" value="Genomic_DNA"/>
</dbReference>
<dbReference type="InterPro" id="IPR001679">
    <property type="entry name" value="DNA_ligase"/>
</dbReference>
<feature type="region of interest" description="Disordered" evidence="14">
    <location>
        <begin position="1"/>
        <end position="36"/>
    </location>
</feature>
<feature type="binding site" evidence="13">
    <location>
        <position position="447"/>
    </location>
    <ligand>
        <name>Zn(2+)</name>
        <dbReference type="ChEBI" id="CHEBI:29105"/>
    </ligand>
</feature>
<dbReference type="InterPro" id="IPR001357">
    <property type="entry name" value="BRCT_dom"/>
</dbReference>
<evidence type="ECO:0000256" key="1">
    <source>
        <dbReference type="ARBA" id="ARBA00012722"/>
    </source>
</evidence>
<dbReference type="InterPro" id="IPR018239">
    <property type="entry name" value="DNA_ligase_AS"/>
</dbReference>
<accession>A0A9E8MJJ8</accession>
<evidence type="ECO:0000256" key="4">
    <source>
        <dbReference type="ARBA" id="ARBA00022705"/>
    </source>
</evidence>
<dbReference type="NCBIfam" id="NF005932">
    <property type="entry name" value="PRK07956.1"/>
    <property type="match status" value="1"/>
</dbReference>
<protein>
    <recommendedName>
        <fullName evidence="2 13">DNA ligase</fullName>
        <ecNumber evidence="1 13">6.5.1.2</ecNumber>
    </recommendedName>
    <alternativeName>
        <fullName evidence="13">Polydeoxyribonucleotide synthase [NAD(+)]</fullName>
    </alternativeName>
</protein>
<dbReference type="RefSeq" id="WP_267780417.1">
    <property type="nucleotide sequence ID" value="NZ_CP113089.1"/>
</dbReference>
<gene>
    <name evidence="13 16" type="primary">ligA</name>
    <name evidence="16" type="ORF">OVN18_09125</name>
</gene>
<comment type="cofactor">
    <cofactor evidence="13">
        <name>Mg(2+)</name>
        <dbReference type="ChEBI" id="CHEBI:18420"/>
    </cofactor>
    <cofactor evidence="13">
        <name>Mn(2+)</name>
        <dbReference type="ChEBI" id="CHEBI:29035"/>
    </cofactor>
</comment>
<dbReference type="Pfam" id="PF03119">
    <property type="entry name" value="DNA_ligase_ZBD"/>
    <property type="match status" value="1"/>
</dbReference>
<dbReference type="FunFam" id="1.10.150.20:FF:000006">
    <property type="entry name" value="DNA ligase"/>
    <property type="match status" value="1"/>
</dbReference>
<dbReference type="GO" id="GO:0005829">
    <property type="term" value="C:cytosol"/>
    <property type="evidence" value="ECO:0007669"/>
    <property type="project" value="TreeGrafter"/>
</dbReference>
<evidence type="ECO:0000256" key="13">
    <source>
        <dbReference type="HAMAP-Rule" id="MF_01588"/>
    </source>
</evidence>
<feature type="binding site" evidence="13">
    <location>
        <position position="142"/>
    </location>
    <ligand>
        <name>NAD(+)</name>
        <dbReference type="ChEBI" id="CHEBI:57540"/>
    </ligand>
</feature>
<evidence type="ECO:0000313" key="16">
    <source>
        <dbReference type="EMBL" id="WAB80726.1"/>
    </source>
</evidence>
<feature type="binding site" evidence="13">
    <location>
        <position position="466"/>
    </location>
    <ligand>
        <name>Zn(2+)</name>
        <dbReference type="ChEBI" id="CHEBI:29105"/>
    </ligand>
</feature>
<feature type="compositionally biased region" description="Basic and acidic residues" evidence="14">
    <location>
        <begin position="20"/>
        <end position="36"/>
    </location>
</feature>
<feature type="binding site" evidence="13">
    <location>
        <position position="329"/>
    </location>
    <ligand>
        <name>NAD(+)</name>
        <dbReference type="ChEBI" id="CHEBI:57540"/>
    </ligand>
</feature>
<dbReference type="PROSITE" id="PS01055">
    <property type="entry name" value="DNA_LIGASE_N1"/>
    <property type="match status" value="1"/>
</dbReference>
<dbReference type="Gene3D" id="3.30.470.30">
    <property type="entry name" value="DNA ligase/mRNA capping enzyme"/>
    <property type="match status" value="1"/>
</dbReference>
<comment type="catalytic activity">
    <reaction evidence="11 13">
        <text>NAD(+) + (deoxyribonucleotide)n-3'-hydroxyl + 5'-phospho-(deoxyribonucleotide)m = (deoxyribonucleotide)n+m + AMP + beta-nicotinamide D-nucleotide.</text>
        <dbReference type="EC" id="6.5.1.2"/>
    </reaction>
</comment>
<dbReference type="InterPro" id="IPR041663">
    <property type="entry name" value="DisA/LigA_HHH"/>
</dbReference>
<name>A0A9E8MJJ8_9MICO</name>
<dbReference type="SUPFAM" id="SSF52113">
    <property type="entry name" value="BRCT domain"/>
    <property type="match status" value="1"/>
</dbReference>
<dbReference type="InterPro" id="IPR004149">
    <property type="entry name" value="Znf_DNAligase_C4"/>
</dbReference>
<dbReference type="CDD" id="cd00114">
    <property type="entry name" value="LIGANc"/>
    <property type="match status" value="1"/>
</dbReference>
<dbReference type="SUPFAM" id="SSF50249">
    <property type="entry name" value="Nucleic acid-binding proteins"/>
    <property type="match status" value="1"/>
</dbReference>
<dbReference type="Gene3D" id="1.10.287.610">
    <property type="entry name" value="Helix hairpin bin"/>
    <property type="match status" value="1"/>
</dbReference>
<keyword evidence="9 13" id="KW-0520">NAD</keyword>
<feature type="binding site" evidence="13">
    <location>
        <position position="204"/>
    </location>
    <ligand>
        <name>NAD(+)</name>
        <dbReference type="ChEBI" id="CHEBI:57540"/>
    </ligand>
</feature>
<dbReference type="InterPro" id="IPR004150">
    <property type="entry name" value="NAD_DNA_ligase_OB"/>
</dbReference>
<evidence type="ECO:0000256" key="2">
    <source>
        <dbReference type="ARBA" id="ARBA00013308"/>
    </source>
</evidence>
<evidence type="ECO:0000256" key="9">
    <source>
        <dbReference type="ARBA" id="ARBA00023027"/>
    </source>
</evidence>
<dbReference type="SMART" id="SM00292">
    <property type="entry name" value="BRCT"/>
    <property type="match status" value="1"/>
</dbReference>
<dbReference type="NCBIfam" id="TIGR00575">
    <property type="entry name" value="dnlj"/>
    <property type="match status" value="1"/>
</dbReference>
<feature type="region of interest" description="Disordered" evidence="14">
    <location>
        <begin position="543"/>
        <end position="572"/>
    </location>
</feature>
<keyword evidence="4 13" id="KW-0235">DNA replication</keyword>
<dbReference type="PROSITE" id="PS50172">
    <property type="entry name" value="BRCT"/>
    <property type="match status" value="1"/>
</dbReference>
<dbReference type="Gene3D" id="3.40.50.10190">
    <property type="entry name" value="BRCT domain"/>
    <property type="match status" value="1"/>
</dbReference>
<dbReference type="Gene3D" id="6.20.10.30">
    <property type="match status" value="1"/>
</dbReference>
<dbReference type="PANTHER" id="PTHR23389">
    <property type="entry name" value="CHROMOSOME TRANSMISSION FIDELITY FACTOR 18"/>
    <property type="match status" value="1"/>
</dbReference>
<keyword evidence="6 13" id="KW-0227">DNA damage</keyword>
<dbReference type="InterPro" id="IPR010994">
    <property type="entry name" value="RuvA_2-like"/>
</dbReference>
<dbReference type="FunFam" id="2.40.50.140:FF:000012">
    <property type="entry name" value="DNA ligase"/>
    <property type="match status" value="1"/>
</dbReference>
<evidence type="ECO:0000256" key="5">
    <source>
        <dbReference type="ARBA" id="ARBA00022723"/>
    </source>
</evidence>
<evidence type="ECO:0000259" key="15">
    <source>
        <dbReference type="PROSITE" id="PS50172"/>
    </source>
</evidence>
<sequence>MSDTVETPAPADGSAATSPVDERAPVESLSREQARDEAEALTTRILELRDAYYDRDELLEDDATYDALLRRLEQIEHQFPELQSTDSPTQTVGGRAQTQLFSPVTHAERMLSLDNVFSADEFAAWAAKVERDSGRAVRYLCELKIDGLAINLRYERGALVSAATRGDGVVGEDVTVNVALVPGIPTRLAGPADQLPDLVEVRGEIFLPKVAFDELNVLQREAGEREFANPRNAASGSLRQKEEGKTPAQVARMHDRLGRLRMLVHGIGAWSRPPVAAQSEIYELLQSWGLPTSTHYRVHDSAEDAAGFIAHYGEHRDAVEHEIDGVVVKVDELELHDELGATSRAPRWAIAYKYPPEQVNTKLLDIVVSVGRTGRATPFAVMQKVRVAGSEVRQATLHNQDVVKLKGVLIGDTVVLRKAGDVIPEVLGPVVELRDGTEREFVMPTECPECGTPLRPAKEGDVDLRCPNARSCPAQVRGRVEHIGSRGSLDIEGLGEIGAAALTQPDVPSTPPLVTEAGLFELTLDDLLPIEVIVRDSETGLPKLEEDGTARRRSPFRRNPTAAEKKQGLEGPQPSAVALTLLDELEKAKTKPLWRMLVGFSIRHVGPVAARALADHFGSLDAIRAATAEELAAVDGVGGIIADALIDWFQVDWHVEIVDRWAAAGVQLFTPGHPGPGAAAAAGGVLAGITVVATGSLEGFTREGAQEAIIAAGGKAASSVSKKTDFVAAGPGAGSKLGKAEALGLRIIDAAQFAILVREGPDALPAEPADAAE</sequence>
<dbReference type="KEGG" id="mdb:OVN18_09125"/>
<keyword evidence="10 13" id="KW-0234">DNA repair</keyword>
<dbReference type="Pfam" id="PF00533">
    <property type="entry name" value="BRCT"/>
    <property type="match status" value="1"/>
</dbReference>
<evidence type="ECO:0000256" key="3">
    <source>
        <dbReference type="ARBA" id="ARBA00022598"/>
    </source>
</evidence>
<evidence type="ECO:0000256" key="10">
    <source>
        <dbReference type="ARBA" id="ARBA00023204"/>
    </source>
</evidence>
<feature type="binding site" evidence="13">
    <location>
        <position position="472"/>
    </location>
    <ligand>
        <name>Zn(2+)</name>
        <dbReference type="ChEBI" id="CHEBI:29105"/>
    </ligand>
</feature>
<dbReference type="PIRSF" id="PIRSF001604">
    <property type="entry name" value="LigA"/>
    <property type="match status" value="1"/>
</dbReference>
<dbReference type="InterPro" id="IPR013840">
    <property type="entry name" value="DNAligase_N"/>
</dbReference>
<reference evidence="16" key="1">
    <citation type="submission" date="2022-11" db="EMBL/GenBank/DDBJ databases">
        <title>Description of Microcella daejonensis nov. sp, isolated from riverside soil.</title>
        <authorList>
            <person name="Molina K.M."/>
            <person name="Kim S.B."/>
        </authorList>
    </citation>
    <scope>NUCLEOTIDE SEQUENCE</scope>
    <source>
        <strain evidence="16">MMS21-STM12</strain>
    </source>
</reference>